<protein>
    <submittedName>
        <fullName evidence="2">Uncharacterized protein</fullName>
    </submittedName>
</protein>
<dbReference type="AlphaFoldDB" id="A0A2W1NP82"/>
<accession>A0A2W1NP82</accession>
<evidence type="ECO:0000313" key="2">
    <source>
        <dbReference type="EMBL" id="PZE21295.1"/>
    </source>
</evidence>
<dbReference type="EMBL" id="NHRJ02000003">
    <property type="protein sequence ID" value="PZE21295.1"/>
    <property type="molecule type" value="Genomic_DNA"/>
</dbReference>
<reference evidence="2" key="1">
    <citation type="submission" date="2018-06" db="EMBL/GenBank/DDBJ databases">
        <title>Paenibacillus xerothermodurans sp. nov. an extremely dry heat resistant spore forming bacterium isolated from the soil of Cape Canaveral, Florida.</title>
        <authorList>
            <person name="Seuylemezian A."/>
            <person name="Kaur N."/>
            <person name="Patil P."/>
            <person name="Patil P."/>
            <person name="Mayilraj S."/>
            <person name="Vaishampayan P."/>
        </authorList>
    </citation>
    <scope>NUCLEOTIDE SEQUENCE [LARGE SCALE GENOMIC DNA]</scope>
    <source>
        <strain evidence="2">ATCC 27380</strain>
    </source>
</reference>
<name>A0A2W1NP82_PAEXE</name>
<evidence type="ECO:0000256" key="1">
    <source>
        <dbReference type="SAM" id="MobiDB-lite"/>
    </source>
</evidence>
<gene>
    <name evidence="2" type="ORF">CBW46_007980</name>
</gene>
<sequence>MQLLCEGEGSDVSARRRTGCAETAQRGAVAYAPLYGGCASRAAANVRSTTWRTTTQRGEPGVRANAQRRPLSGGAGRRSATALDMYTRLLGVVAPQPPCKKSLIRRNQAFLHGLCNMLHRRLY</sequence>
<feature type="region of interest" description="Disordered" evidence="1">
    <location>
        <begin position="46"/>
        <end position="78"/>
    </location>
</feature>
<feature type="compositionally biased region" description="Polar residues" evidence="1">
    <location>
        <begin position="46"/>
        <end position="57"/>
    </location>
</feature>
<dbReference type="Proteomes" id="UP000214746">
    <property type="component" value="Unassembled WGS sequence"/>
</dbReference>
<proteinExistence type="predicted"/>
<comment type="caution">
    <text evidence="2">The sequence shown here is derived from an EMBL/GenBank/DDBJ whole genome shotgun (WGS) entry which is preliminary data.</text>
</comment>
<organism evidence="2 3">
    <name type="scientific">Paenibacillus xerothermodurans</name>
    <dbReference type="NCBI Taxonomy" id="1977292"/>
    <lineage>
        <taxon>Bacteria</taxon>
        <taxon>Bacillati</taxon>
        <taxon>Bacillota</taxon>
        <taxon>Bacilli</taxon>
        <taxon>Bacillales</taxon>
        <taxon>Paenibacillaceae</taxon>
        <taxon>Paenibacillus</taxon>
    </lineage>
</organism>
<keyword evidence="3" id="KW-1185">Reference proteome</keyword>
<evidence type="ECO:0000313" key="3">
    <source>
        <dbReference type="Proteomes" id="UP000214746"/>
    </source>
</evidence>